<sequence length="317" mass="36048">MKIPRLIPAFLAVLCVAAAPQGASARELTTVVSQTTVTADPTATSQKASTPKGLTVKGNKISFYKNGSMVKDRWLNYKGTKYYFGTDGYAFKGTHRINNKVYVFDEKGRLIQNKQNKMVTVYDKKYYIISKYGHPATGYFIYRNNLYYADSKGRCYLNRSRENGQLYFTSSGAARKNTAALLKMQTMQTVSSLTSSNMTKAKKLRACWNYIVSWRNFSYGGSDPNLNQKGWYRSTALKMLQTKRGNCYSFACAFAAMAKEVGYKNIKIVVGYDHCWITINGLHYDPQTHWSGWIRNVYGLKQHPAPDDNPKIYDFMK</sequence>
<evidence type="ECO:0000313" key="4">
    <source>
        <dbReference type="Proteomes" id="UP000437824"/>
    </source>
</evidence>
<reference evidence="3 4" key="1">
    <citation type="submission" date="2019-11" db="EMBL/GenBank/DDBJ databases">
        <title>Draft genome sequence of Blautia luti DSM 14534T, isolated from human stool.</title>
        <authorList>
            <person name="Ortiz R."/>
            <person name="Melis-Arcos F."/>
            <person name="Covarrubias P."/>
            <person name="Cardenas J.P."/>
            <person name="Perez-Donoso J."/>
            <person name="Almonacid D."/>
        </authorList>
    </citation>
    <scope>NUCLEOTIDE SEQUENCE [LARGE SCALE GENOMIC DNA]</scope>
    <source>
        <strain evidence="3 4">DSM 14534</strain>
    </source>
</reference>
<dbReference type="Gene3D" id="2.10.270.10">
    <property type="entry name" value="Cholin Binding"/>
    <property type="match status" value="1"/>
</dbReference>
<comment type="caution">
    <text evidence="3">The sequence shown here is derived from an EMBL/GenBank/DDBJ whole genome shotgun (WGS) entry which is preliminary data.</text>
</comment>
<dbReference type="SUPFAM" id="SSF69360">
    <property type="entry name" value="Cell wall binding repeat"/>
    <property type="match status" value="1"/>
</dbReference>
<accession>A0A844GNA8</accession>
<feature type="domain" description="Transglutaminase-like" evidence="2">
    <location>
        <begin position="189"/>
        <end position="273"/>
    </location>
</feature>
<dbReference type="EMBL" id="WMBC01000011">
    <property type="protein sequence ID" value="MTD62161.1"/>
    <property type="molecule type" value="Genomic_DNA"/>
</dbReference>
<feature type="signal peptide" evidence="1">
    <location>
        <begin position="1"/>
        <end position="25"/>
    </location>
</feature>
<dbReference type="InterPro" id="IPR038765">
    <property type="entry name" value="Papain-like_cys_pep_sf"/>
</dbReference>
<gene>
    <name evidence="3" type="ORF">GKZ57_13145</name>
</gene>
<organism evidence="3 4">
    <name type="scientific">Blautia luti DSM 14534 = JCM 17040</name>
    <dbReference type="NCBI Taxonomy" id="649762"/>
    <lineage>
        <taxon>Bacteria</taxon>
        <taxon>Bacillati</taxon>
        <taxon>Bacillota</taxon>
        <taxon>Clostridia</taxon>
        <taxon>Lachnospirales</taxon>
        <taxon>Lachnospiraceae</taxon>
        <taxon>Blautia</taxon>
    </lineage>
</organism>
<evidence type="ECO:0000259" key="2">
    <source>
        <dbReference type="Pfam" id="PF01841"/>
    </source>
</evidence>
<protein>
    <recommendedName>
        <fullName evidence="2">Transglutaminase-like domain-containing protein</fullName>
    </recommendedName>
</protein>
<keyword evidence="1" id="KW-0732">Signal</keyword>
<dbReference type="Proteomes" id="UP000437824">
    <property type="component" value="Unassembled WGS sequence"/>
</dbReference>
<dbReference type="SUPFAM" id="SSF54001">
    <property type="entry name" value="Cysteine proteinases"/>
    <property type="match status" value="1"/>
</dbReference>
<proteinExistence type="predicted"/>
<feature type="chain" id="PRO_5032587880" description="Transglutaminase-like domain-containing protein" evidence="1">
    <location>
        <begin position="26"/>
        <end position="317"/>
    </location>
</feature>
<dbReference type="AlphaFoldDB" id="A0A844GNA8"/>
<dbReference type="Pfam" id="PF01841">
    <property type="entry name" value="Transglut_core"/>
    <property type="match status" value="1"/>
</dbReference>
<evidence type="ECO:0000313" key="3">
    <source>
        <dbReference type="EMBL" id="MTD62161.1"/>
    </source>
</evidence>
<dbReference type="InterPro" id="IPR002931">
    <property type="entry name" value="Transglutaminase-like"/>
</dbReference>
<dbReference type="Gene3D" id="3.10.620.30">
    <property type="match status" value="1"/>
</dbReference>
<evidence type="ECO:0000256" key="1">
    <source>
        <dbReference type="SAM" id="SignalP"/>
    </source>
</evidence>
<name>A0A844GNA8_9FIRM</name>
<dbReference type="RefSeq" id="WP_154780724.1">
    <property type="nucleotide sequence ID" value="NZ_WMBC01000011.1"/>
</dbReference>